<gene>
    <name evidence="9" type="ORF">CEW83_16235</name>
</gene>
<name>A0A2U8GSL6_9RHOO</name>
<evidence type="ECO:0000256" key="6">
    <source>
        <dbReference type="ARBA" id="ARBA00048793"/>
    </source>
</evidence>
<dbReference type="Gene3D" id="3.40.50.720">
    <property type="entry name" value="NAD(P)-binding Rossmann-like Domain"/>
    <property type="match status" value="1"/>
</dbReference>
<dbReference type="Gene3D" id="1.10.1040.10">
    <property type="entry name" value="N-(1-d-carboxylethyl)-l-norvaline Dehydrogenase, domain 2"/>
    <property type="match status" value="1"/>
</dbReference>
<comment type="pathway">
    <text evidence="1">Cofactor biosynthesis; (R)-pantothenate biosynthesis; (R)-pantoate from 3-methyl-2-oxobutanoate: step 2/2.</text>
</comment>
<protein>
    <recommendedName>
        <fullName evidence="3">2-dehydropantoate 2-reductase</fullName>
        <ecNumber evidence="2">1.1.1.169</ecNumber>
    </recommendedName>
    <alternativeName>
        <fullName evidence="5">Ketopantoate reductase</fullName>
    </alternativeName>
</protein>
<evidence type="ECO:0000256" key="1">
    <source>
        <dbReference type="ARBA" id="ARBA00004994"/>
    </source>
</evidence>
<keyword evidence="10" id="KW-1185">Reference proteome</keyword>
<dbReference type="InterPro" id="IPR008927">
    <property type="entry name" value="6-PGluconate_DH-like_C_sf"/>
</dbReference>
<organism evidence="9 10">
    <name type="scientific">Parazoarcus communis</name>
    <dbReference type="NCBI Taxonomy" id="41977"/>
    <lineage>
        <taxon>Bacteria</taxon>
        <taxon>Pseudomonadati</taxon>
        <taxon>Pseudomonadota</taxon>
        <taxon>Betaproteobacteria</taxon>
        <taxon>Rhodocyclales</taxon>
        <taxon>Zoogloeaceae</taxon>
        <taxon>Parazoarcus</taxon>
    </lineage>
</organism>
<dbReference type="InterPro" id="IPR013332">
    <property type="entry name" value="KPR_N"/>
</dbReference>
<feature type="domain" description="Ketopantoate reductase C-terminal" evidence="8">
    <location>
        <begin position="197"/>
        <end position="316"/>
    </location>
</feature>
<dbReference type="Pfam" id="PF08546">
    <property type="entry name" value="ApbA_C"/>
    <property type="match status" value="1"/>
</dbReference>
<dbReference type="PANTHER" id="PTHR21708">
    <property type="entry name" value="PROBABLE 2-DEHYDROPANTOATE 2-REDUCTASE"/>
    <property type="match status" value="1"/>
</dbReference>
<dbReference type="InterPro" id="IPR013752">
    <property type="entry name" value="KPA_reductase"/>
</dbReference>
<evidence type="ECO:0000256" key="4">
    <source>
        <dbReference type="ARBA" id="ARBA00022655"/>
    </source>
</evidence>
<accession>A0A2U8GSL6</accession>
<dbReference type="InterPro" id="IPR051402">
    <property type="entry name" value="KPR-Related"/>
</dbReference>
<dbReference type="InterPro" id="IPR036291">
    <property type="entry name" value="NAD(P)-bd_dom_sf"/>
</dbReference>
<dbReference type="PANTHER" id="PTHR21708:SF45">
    <property type="entry name" value="2-DEHYDROPANTOATE 2-REDUCTASE"/>
    <property type="match status" value="1"/>
</dbReference>
<dbReference type="SUPFAM" id="SSF51735">
    <property type="entry name" value="NAD(P)-binding Rossmann-fold domains"/>
    <property type="match status" value="1"/>
</dbReference>
<dbReference type="AlphaFoldDB" id="A0A2U8GSL6"/>
<dbReference type="FunFam" id="1.10.1040.10:FF:000017">
    <property type="entry name" value="2-dehydropantoate 2-reductase"/>
    <property type="match status" value="1"/>
</dbReference>
<keyword evidence="4" id="KW-0566">Pantothenate biosynthesis</keyword>
<dbReference type="SUPFAM" id="SSF48179">
    <property type="entry name" value="6-phosphogluconate dehydrogenase C-terminal domain-like"/>
    <property type="match status" value="1"/>
</dbReference>
<evidence type="ECO:0000313" key="9">
    <source>
        <dbReference type="EMBL" id="AWI76571.1"/>
    </source>
</evidence>
<dbReference type="GO" id="GO:0015940">
    <property type="term" value="P:pantothenate biosynthetic process"/>
    <property type="evidence" value="ECO:0007669"/>
    <property type="project" value="UniProtKB-UniPathway"/>
</dbReference>
<evidence type="ECO:0000256" key="2">
    <source>
        <dbReference type="ARBA" id="ARBA00013014"/>
    </source>
</evidence>
<evidence type="ECO:0000259" key="8">
    <source>
        <dbReference type="Pfam" id="PF08546"/>
    </source>
</evidence>
<dbReference type="GO" id="GO:0005737">
    <property type="term" value="C:cytoplasm"/>
    <property type="evidence" value="ECO:0007669"/>
    <property type="project" value="TreeGrafter"/>
</dbReference>
<feature type="domain" description="Ketopantoate reductase N-terminal" evidence="7">
    <location>
        <begin position="3"/>
        <end position="167"/>
    </location>
</feature>
<proteinExistence type="predicted"/>
<dbReference type="Proteomes" id="UP000244930">
    <property type="component" value="Chromosome"/>
</dbReference>
<sequence length="324" mass="33544">MRICLYGAGAVGGVIGAHIAASGRALSVVARSATFDALQHNGLGLEADGKRTHYPVRAVADPAELGPQDLVIVAVKEPAMAAVAAGIAPLIGPETKVMTAMNGVPWWFFDGLPGPLEGAVLSSVDPENALRSKIPSAQIIGCVVHIACSTAEPGVSIQKMGNGLIIGEPFGAPSDATRAVAATLADAGLDITLSEHIQREIWFKLWGNMTMNPISALTGATSDRLLDDPLVNAFCVSIMEEAASIGEYIGCPVGQAPAARNDITRSMGAMKTSMLQDVEAGRRLEIDALLSVVHEIAGKAGIAVPNISALLGLVRVFAQSRGLR</sequence>
<dbReference type="RefSeq" id="WP_108950270.1">
    <property type="nucleotide sequence ID" value="NZ_CP022187.1"/>
</dbReference>
<evidence type="ECO:0000313" key="10">
    <source>
        <dbReference type="Proteomes" id="UP000244930"/>
    </source>
</evidence>
<dbReference type="EC" id="1.1.1.169" evidence="2"/>
<dbReference type="EMBL" id="CP022187">
    <property type="protein sequence ID" value="AWI76571.1"/>
    <property type="molecule type" value="Genomic_DNA"/>
</dbReference>
<dbReference type="Pfam" id="PF02558">
    <property type="entry name" value="ApbA"/>
    <property type="match status" value="1"/>
</dbReference>
<evidence type="ECO:0000256" key="3">
    <source>
        <dbReference type="ARBA" id="ARBA00019465"/>
    </source>
</evidence>
<dbReference type="UniPathway" id="UPA00028">
    <property type="reaction ID" value="UER00004"/>
</dbReference>
<comment type="catalytic activity">
    <reaction evidence="6">
        <text>(R)-pantoate + NADP(+) = 2-dehydropantoate + NADPH + H(+)</text>
        <dbReference type="Rhea" id="RHEA:16233"/>
        <dbReference type="ChEBI" id="CHEBI:11561"/>
        <dbReference type="ChEBI" id="CHEBI:15378"/>
        <dbReference type="ChEBI" id="CHEBI:15980"/>
        <dbReference type="ChEBI" id="CHEBI:57783"/>
        <dbReference type="ChEBI" id="CHEBI:58349"/>
        <dbReference type="EC" id="1.1.1.169"/>
    </reaction>
</comment>
<dbReference type="NCBIfam" id="NF005089">
    <property type="entry name" value="PRK06522.1-4"/>
    <property type="match status" value="1"/>
</dbReference>
<dbReference type="KEGG" id="acom:CEW83_16235"/>
<dbReference type="GO" id="GO:0008677">
    <property type="term" value="F:2-dehydropantoate 2-reductase activity"/>
    <property type="evidence" value="ECO:0007669"/>
    <property type="project" value="UniProtKB-EC"/>
</dbReference>
<reference evidence="9 10" key="1">
    <citation type="submission" date="2017-06" db="EMBL/GenBank/DDBJ databases">
        <title>Azoarcus.</title>
        <authorList>
            <person name="Woo J.-H."/>
            <person name="Kim H.-S."/>
        </authorList>
    </citation>
    <scope>NUCLEOTIDE SEQUENCE [LARGE SCALE GENOMIC DNA]</scope>
    <source>
        <strain evidence="9 10">TSPY31</strain>
    </source>
</reference>
<evidence type="ECO:0000259" key="7">
    <source>
        <dbReference type="Pfam" id="PF02558"/>
    </source>
</evidence>
<dbReference type="InterPro" id="IPR013328">
    <property type="entry name" value="6PGD_dom2"/>
</dbReference>
<evidence type="ECO:0000256" key="5">
    <source>
        <dbReference type="ARBA" id="ARBA00032024"/>
    </source>
</evidence>